<sequence length="261" mass="28278">MPSTSTSVFSEFKINFQQSISGVGRATLLILEAFSALFSPPFRFKIFFKQMEFIGNKSLWITILTGTFTGMVLTIQSYFALKTFSSESIVGGMVAVSMTRELGPVLTALMVNARAGSAIAAELGTMRVTEQIDALQSLAVNPVQYLVTPRIIAGLVMLPSLTMVANFTGILGSYLVGVLLLGVDSGIFLSKVEAFVELRDIWGSLIKAAIFGVVLTHVGCYKGYFTENGAEGVGRATTEAVSFSAVFILFSDYIFTSFWQR</sequence>
<gene>
    <name evidence="8" type="ORF">CMN54_10445</name>
</gene>
<evidence type="ECO:0000313" key="9">
    <source>
        <dbReference type="Proteomes" id="UP000226525"/>
    </source>
</evidence>
<reference evidence="9" key="1">
    <citation type="submission" date="2017-09" db="EMBL/GenBank/DDBJ databases">
        <title>The Reconstruction of 2,631 Draft Metagenome-Assembled Genomes from the Global Oceans.</title>
        <authorList>
            <person name="Tully B.J."/>
            <person name="Graham E.D."/>
            <person name="Heidelberg J.F."/>
        </authorList>
    </citation>
    <scope>NUCLEOTIDE SEQUENCE [LARGE SCALE GENOMIC DNA]</scope>
</reference>
<organism evidence="8 9">
    <name type="scientific">SAR324 cluster bacterium</name>
    <dbReference type="NCBI Taxonomy" id="2024889"/>
    <lineage>
        <taxon>Bacteria</taxon>
        <taxon>Deltaproteobacteria</taxon>
        <taxon>SAR324 cluster</taxon>
    </lineage>
</organism>
<dbReference type="NCBIfam" id="TIGR00056">
    <property type="entry name" value="MlaE family lipid ABC transporter permease subunit"/>
    <property type="match status" value="1"/>
</dbReference>
<evidence type="ECO:0000256" key="2">
    <source>
        <dbReference type="ARBA" id="ARBA00007556"/>
    </source>
</evidence>
<protein>
    <submittedName>
        <fullName evidence="8">ABC transporter permease</fullName>
    </submittedName>
</protein>
<dbReference type="EMBL" id="NZEX01000117">
    <property type="protein sequence ID" value="MAH63842.1"/>
    <property type="molecule type" value="Genomic_DNA"/>
</dbReference>
<comment type="caution">
    <text evidence="7">Lacks conserved residue(s) required for the propagation of feature annotation.</text>
</comment>
<keyword evidence="3" id="KW-0813">Transport</keyword>
<comment type="subcellular location">
    <subcellularLocation>
        <location evidence="1">Membrane</location>
        <topology evidence="1">Multi-pass membrane protein</topology>
    </subcellularLocation>
</comment>
<evidence type="ECO:0000256" key="7">
    <source>
        <dbReference type="RuleBase" id="RU362044"/>
    </source>
</evidence>
<dbReference type="InterPro" id="IPR003453">
    <property type="entry name" value="ABC_MlaE_roteobac"/>
</dbReference>
<accession>A0A2D6YL39</accession>
<dbReference type="GO" id="GO:0043190">
    <property type="term" value="C:ATP-binding cassette (ABC) transporter complex"/>
    <property type="evidence" value="ECO:0007669"/>
    <property type="project" value="InterPro"/>
</dbReference>
<evidence type="ECO:0000256" key="4">
    <source>
        <dbReference type="ARBA" id="ARBA00022692"/>
    </source>
</evidence>
<comment type="caution">
    <text evidence="8">The sequence shown here is derived from an EMBL/GenBank/DDBJ whole genome shotgun (WGS) entry which is preliminary data.</text>
</comment>
<dbReference type="GO" id="GO:0005548">
    <property type="term" value="F:phospholipid transporter activity"/>
    <property type="evidence" value="ECO:0007669"/>
    <property type="project" value="TreeGrafter"/>
</dbReference>
<keyword evidence="4 7" id="KW-0812">Transmembrane</keyword>
<dbReference type="PANTHER" id="PTHR30188">
    <property type="entry name" value="ABC TRANSPORTER PERMEASE PROTEIN-RELATED"/>
    <property type="match status" value="1"/>
</dbReference>
<dbReference type="Pfam" id="PF02405">
    <property type="entry name" value="MlaE"/>
    <property type="match status" value="1"/>
</dbReference>
<feature type="transmembrane region" description="Helical" evidence="7">
    <location>
        <begin position="201"/>
        <end position="220"/>
    </location>
</feature>
<evidence type="ECO:0000256" key="6">
    <source>
        <dbReference type="ARBA" id="ARBA00023136"/>
    </source>
</evidence>
<keyword evidence="5 7" id="KW-1133">Transmembrane helix</keyword>
<keyword evidence="6 7" id="KW-0472">Membrane</keyword>
<dbReference type="PANTHER" id="PTHR30188:SF4">
    <property type="entry name" value="PROTEIN TRIGALACTOSYLDIACYLGLYCEROL 1, CHLOROPLASTIC"/>
    <property type="match status" value="1"/>
</dbReference>
<evidence type="ECO:0000313" key="8">
    <source>
        <dbReference type="EMBL" id="MAH63842.1"/>
    </source>
</evidence>
<name>A0A2D6YL39_9DELT</name>
<evidence type="ECO:0000256" key="5">
    <source>
        <dbReference type="ARBA" id="ARBA00022989"/>
    </source>
</evidence>
<feature type="transmembrane region" description="Helical" evidence="7">
    <location>
        <begin position="59"/>
        <end position="81"/>
    </location>
</feature>
<dbReference type="Proteomes" id="UP000226525">
    <property type="component" value="Unassembled WGS sequence"/>
</dbReference>
<feature type="transmembrane region" description="Helical" evidence="7">
    <location>
        <begin position="167"/>
        <end position="189"/>
    </location>
</feature>
<proteinExistence type="inferred from homology"/>
<dbReference type="InterPro" id="IPR030802">
    <property type="entry name" value="Permease_MalE"/>
</dbReference>
<evidence type="ECO:0000256" key="1">
    <source>
        <dbReference type="ARBA" id="ARBA00004141"/>
    </source>
</evidence>
<feature type="transmembrane region" description="Helical" evidence="7">
    <location>
        <begin position="240"/>
        <end position="259"/>
    </location>
</feature>
<dbReference type="AlphaFoldDB" id="A0A2D6YL39"/>
<comment type="similarity">
    <text evidence="2 7">Belongs to the MlaE permease family.</text>
</comment>
<evidence type="ECO:0000256" key="3">
    <source>
        <dbReference type="ARBA" id="ARBA00022448"/>
    </source>
</evidence>